<name>A0A0U2VIC8_9BACL</name>
<dbReference type="InterPro" id="IPR003593">
    <property type="entry name" value="AAA+_ATPase"/>
</dbReference>
<evidence type="ECO:0000256" key="7">
    <source>
        <dbReference type="ARBA" id="ARBA00022741"/>
    </source>
</evidence>
<dbReference type="SUPFAM" id="SSF54211">
    <property type="entry name" value="Ribosomal protein S5 domain 2-like"/>
    <property type="match status" value="1"/>
</dbReference>
<dbReference type="InterPro" id="IPR002078">
    <property type="entry name" value="Sigma_54_int"/>
</dbReference>
<evidence type="ECO:0000256" key="6">
    <source>
        <dbReference type="ARBA" id="ARBA00022692"/>
    </source>
</evidence>
<dbReference type="InterPro" id="IPR011989">
    <property type="entry name" value="ARM-like"/>
</dbReference>
<dbReference type="SMART" id="SM00382">
    <property type="entry name" value="AAA"/>
    <property type="match status" value="1"/>
</dbReference>
<evidence type="ECO:0000256" key="10">
    <source>
        <dbReference type="ARBA" id="ARBA00022989"/>
    </source>
</evidence>
<evidence type="ECO:0000256" key="8">
    <source>
        <dbReference type="ARBA" id="ARBA00022801"/>
    </source>
</evidence>
<evidence type="ECO:0000313" key="14">
    <source>
        <dbReference type="EMBL" id="ALS20550.1"/>
    </source>
</evidence>
<dbReference type="PRINTS" id="PR00830">
    <property type="entry name" value="ENDOLAPTASE"/>
</dbReference>
<evidence type="ECO:0000256" key="1">
    <source>
        <dbReference type="ARBA" id="ARBA00004651"/>
    </source>
</evidence>
<dbReference type="Gene3D" id="1.10.8.60">
    <property type="match status" value="1"/>
</dbReference>
<dbReference type="GO" id="GO:0004176">
    <property type="term" value="F:ATP-dependent peptidase activity"/>
    <property type="evidence" value="ECO:0007669"/>
    <property type="project" value="InterPro"/>
</dbReference>
<evidence type="ECO:0000256" key="11">
    <source>
        <dbReference type="ARBA" id="ARBA00023136"/>
    </source>
</evidence>
<dbReference type="InterPro" id="IPR020568">
    <property type="entry name" value="Ribosomal_Su5_D2-typ_SF"/>
</dbReference>
<dbReference type="SUPFAM" id="SSF48371">
    <property type="entry name" value="ARM repeat"/>
    <property type="match status" value="1"/>
</dbReference>
<accession>A0A0U2VIC8</accession>
<dbReference type="PANTHER" id="PTHR42759">
    <property type="entry name" value="MOXR FAMILY PROTEIN"/>
    <property type="match status" value="1"/>
</dbReference>
<dbReference type="GO" id="GO:0030163">
    <property type="term" value="P:protein catabolic process"/>
    <property type="evidence" value="ECO:0007669"/>
    <property type="project" value="InterPro"/>
</dbReference>
<dbReference type="GO" id="GO:0006355">
    <property type="term" value="P:regulation of DNA-templated transcription"/>
    <property type="evidence" value="ECO:0007669"/>
    <property type="project" value="InterPro"/>
</dbReference>
<keyword evidence="6 12" id="KW-0812">Transmembrane</keyword>
<dbReference type="NCBIfam" id="TIGR00764">
    <property type="entry name" value="lon_rel"/>
    <property type="match status" value="1"/>
</dbReference>
<organism evidence="14 15">
    <name type="scientific">Paenibacillus naphthalenovorans</name>
    <dbReference type="NCBI Taxonomy" id="162209"/>
    <lineage>
        <taxon>Bacteria</taxon>
        <taxon>Bacillati</taxon>
        <taxon>Bacillota</taxon>
        <taxon>Bacilli</taxon>
        <taxon>Bacillales</taxon>
        <taxon>Paenibacillaceae</taxon>
        <taxon>Paenibacillus</taxon>
    </lineage>
</organism>
<dbReference type="Pfam" id="PF00158">
    <property type="entry name" value="Sigma54_activat"/>
    <property type="match status" value="1"/>
</dbReference>
<dbReference type="Gene3D" id="3.30.230.10">
    <property type="match status" value="1"/>
</dbReference>
<dbReference type="Pfam" id="PF01078">
    <property type="entry name" value="Mg_chelatase"/>
    <property type="match status" value="1"/>
</dbReference>
<evidence type="ECO:0000256" key="9">
    <source>
        <dbReference type="ARBA" id="ARBA00022840"/>
    </source>
</evidence>
<reference evidence="14 15" key="2">
    <citation type="journal article" date="2016" name="Genome Announc.">
        <title>Complete Genome Sequences of Two Interactive Moderate Thermophiles, Paenibacillus napthalenovorans 32O-Y and Paenibacillus sp. 32O-W.</title>
        <authorList>
            <person name="Butler R.R.III."/>
            <person name="Wang J."/>
            <person name="Stark B.C."/>
            <person name="Pombert J.F."/>
        </authorList>
    </citation>
    <scope>NUCLEOTIDE SEQUENCE [LARGE SCALE GENOMIC DNA]</scope>
    <source>
        <strain evidence="14 15">32O-Y</strain>
    </source>
</reference>
<feature type="transmembrane region" description="Helical" evidence="12">
    <location>
        <begin position="290"/>
        <end position="311"/>
    </location>
</feature>
<dbReference type="InterPro" id="IPR046843">
    <property type="entry name" value="LonB_AAA-LID"/>
</dbReference>
<keyword evidence="15" id="KW-1185">Reference proteome</keyword>
<evidence type="ECO:0000256" key="2">
    <source>
        <dbReference type="ARBA" id="ARBA00009579"/>
    </source>
</evidence>
<dbReference type="RefSeq" id="WP_062406485.1">
    <property type="nucleotide sequence ID" value="NZ_CP013652.1"/>
</dbReference>
<keyword evidence="8" id="KW-0378">Hydrolase</keyword>
<evidence type="ECO:0000313" key="15">
    <source>
        <dbReference type="Proteomes" id="UP000061660"/>
    </source>
</evidence>
<dbReference type="Proteomes" id="UP000061660">
    <property type="component" value="Chromosome"/>
</dbReference>
<dbReference type="AlphaFoldDB" id="A0A0U2VIC8"/>
<feature type="transmembrane region" description="Helical" evidence="12">
    <location>
        <begin position="317"/>
        <end position="333"/>
    </location>
</feature>
<dbReference type="GO" id="GO:0005524">
    <property type="term" value="F:ATP binding"/>
    <property type="evidence" value="ECO:0007669"/>
    <property type="project" value="UniProtKB-KW"/>
</dbReference>
<dbReference type="CDD" id="cd00009">
    <property type="entry name" value="AAA"/>
    <property type="match status" value="1"/>
</dbReference>
<dbReference type="InterPro" id="IPR014721">
    <property type="entry name" value="Ribsml_uS5_D2-typ_fold_subgr"/>
</dbReference>
<dbReference type="InterPro" id="IPR050764">
    <property type="entry name" value="CbbQ/NirQ/NorQ/GpvN"/>
</dbReference>
<dbReference type="PANTHER" id="PTHR42759:SF1">
    <property type="entry name" value="MAGNESIUM-CHELATASE SUBUNIT CHLD"/>
    <property type="match status" value="1"/>
</dbReference>
<keyword evidence="10 12" id="KW-1133">Transmembrane helix</keyword>
<gene>
    <name evidence="14" type="ORF">IJ22_01580</name>
</gene>
<dbReference type="GO" id="GO:0005886">
    <property type="term" value="C:plasma membrane"/>
    <property type="evidence" value="ECO:0007669"/>
    <property type="project" value="UniProtKB-SubCell"/>
</dbReference>
<dbReference type="KEGG" id="pnp:IJ22_01580"/>
<dbReference type="InterPro" id="IPR004663">
    <property type="entry name" value="Lon_arc"/>
</dbReference>
<dbReference type="EMBL" id="CP013652">
    <property type="protein sequence ID" value="ALS20550.1"/>
    <property type="molecule type" value="Genomic_DNA"/>
</dbReference>
<dbReference type="Gene3D" id="3.40.50.300">
    <property type="entry name" value="P-loop containing nucleotide triphosphate hydrolases"/>
    <property type="match status" value="1"/>
</dbReference>
<keyword evidence="4" id="KW-1003">Cell membrane</keyword>
<keyword evidence="11 12" id="KW-0472">Membrane</keyword>
<dbReference type="GO" id="GO:0006508">
    <property type="term" value="P:proteolysis"/>
    <property type="evidence" value="ECO:0007669"/>
    <property type="project" value="UniProtKB-KW"/>
</dbReference>
<evidence type="ECO:0000256" key="4">
    <source>
        <dbReference type="ARBA" id="ARBA00022475"/>
    </source>
</evidence>
<evidence type="ECO:0000259" key="13">
    <source>
        <dbReference type="SMART" id="SM00382"/>
    </source>
</evidence>
<sequence length="778" mass="86832">MGDFVNHLFAAVMDRFAKARKVAQLEHTISSFIRYQEKRGQLYQTLRHFANDPRWVLRYVVGREIGRFLDDEAEEVIRIWMRLAADKHLYVREATAKGMVSAMEADFDRVWRFWESAFHDDSAEVRQTAAMTLIPLLQNPVLRKRLLPLVKPMGRDASPKVKALFERYLSPHLLEEEPFPVPAMDFKTTADLPVASRLIDQVVGQDEAVAIIRLAARQKRSVLLIGEPGTGKSMLGQAMAELLPASNLEDIIVEARGKANNMPKVRVLSAGHGEAVVRQREREFRTNVSSLRWILGFAGAVTLIVGAFYAYTRENPVYIMGSLILTVMIVWFAKSLKAKPSEQIPNYLVNNSGKVKAPFIDATGLHAGALLGDVRHDPYQSGGLESKPHHLVEPGAIHLAHKGVLFIDEVAMLSLESQQALLTAFQEKKLAITGRSPGSSGTMVRTEPVPSDFVMVIAGNVPDVDKIHPALRSRIRGYGYEVYMNETMSDTEENRYKLALFVAQEIRRDGKIPHFTREAVEAVIECARRIAECPDRLSTRFRELGGRIRSAGDLAVQSGAALVLAEHVKRAGHFSRSIEEQRVWRERNGLKPLLRQPSPGKIKVLSNYKETAGQIIQIWTAVVPAAEVEIRVPQMESGEWNVLPIEAALNRYCLSGRYYFETEGAAAGERTEDFTLAMALSALSAKHGVFIPEDIAVCGSLNVAGMVGECAFFGRKMLTAKHGGIRTILAPLANKHIEVPPTIHVVWVQSLDEAWNAVQLLTRTKLERDSFSFEELLK</sequence>
<dbReference type="PATRIC" id="fig|162209.4.peg.159"/>
<keyword evidence="9" id="KW-0067">ATP-binding</keyword>
<protein>
    <recommendedName>
        <fullName evidence="3">Archaeal Lon protease</fullName>
    </recommendedName>
</protein>
<evidence type="ECO:0000256" key="5">
    <source>
        <dbReference type="ARBA" id="ARBA00022670"/>
    </source>
</evidence>
<dbReference type="SUPFAM" id="SSF52540">
    <property type="entry name" value="P-loop containing nucleoside triphosphate hydrolases"/>
    <property type="match status" value="1"/>
</dbReference>
<dbReference type="InterPro" id="IPR016024">
    <property type="entry name" value="ARM-type_fold"/>
</dbReference>
<keyword evidence="7" id="KW-0547">Nucleotide-binding</keyword>
<proteinExistence type="inferred from homology"/>
<evidence type="ECO:0000256" key="3">
    <source>
        <dbReference type="ARBA" id="ARBA00022016"/>
    </source>
</evidence>
<keyword evidence="5 14" id="KW-0645">Protease</keyword>
<evidence type="ECO:0000256" key="12">
    <source>
        <dbReference type="SAM" id="Phobius"/>
    </source>
</evidence>
<dbReference type="Gene3D" id="1.25.10.10">
    <property type="entry name" value="Leucine-rich Repeat Variant"/>
    <property type="match status" value="1"/>
</dbReference>
<feature type="domain" description="AAA+ ATPase" evidence="13">
    <location>
        <begin position="218"/>
        <end position="482"/>
    </location>
</feature>
<dbReference type="STRING" id="162209.IJ22_01580"/>
<dbReference type="OrthoDB" id="9782629at2"/>
<dbReference type="InterPro" id="IPR000523">
    <property type="entry name" value="Mg_chelatse_chII-like_cat_dom"/>
</dbReference>
<dbReference type="InterPro" id="IPR027417">
    <property type="entry name" value="P-loop_NTPase"/>
</dbReference>
<comment type="similarity">
    <text evidence="2">Belongs to the peptidase S16 family. Archaeal LonB subfamily.</text>
</comment>
<comment type="subcellular location">
    <subcellularLocation>
        <location evidence="1">Cell membrane</location>
        <topology evidence="1">Multi-pass membrane protein</topology>
    </subcellularLocation>
</comment>
<reference evidence="15" key="1">
    <citation type="submission" date="2015-12" db="EMBL/GenBank/DDBJ databases">
        <title>Complete genome sequences of two moderately thermophilic Paenibacillus species.</title>
        <authorList>
            <person name="Butler R.III."/>
            <person name="Wang J."/>
            <person name="Stark B.C."/>
            <person name="Pombert J.-F."/>
        </authorList>
    </citation>
    <scope>NUCLEOTIDE SEQUENCE [LARGE SCALE GENOMIC DNA]</scope>
    <source>
        <strain evidence="15">32O-Y</strain>
    </source>
</reference>
<dbReference type="Pfam" id="PF20436">
    <property type="entry name" value="LonB_AAA-LID"/>
    <property type="match status" value="1"/>
</dbReference>